<protein>
    <submittedName>
        <fullName evidence="1">Uncharacterized protein</fullName>
    </submittedName>
</protein>
<proteinExistence type="predicted"/>
<comment type="caution">
    <text evidence="1">The sequence shown here is derived from an EMBL/GenBank/DDBJ whole genome shotgun (WGS) entry which is preliminary data.</text>
</comment>
<evidence type="ECO:0000313" key="2">
    <source>
        <dbReference type="Proteomes" id="UP000294963"/>
    </source>
</evidence>
<dbReference type="Proteomes" id="UP000294963">
    <property type="component" value="Unassembled WGS sequence"/>
</dbReference>
<dbReference type="EMBL" id="SLVJ01000008">
    <property type="protein sequence ID" value="TCM67535.1"/>
    <property type="molecule type" value="Genomic_DNA"/>
</dbReference>
<name>A0A4R1XYQ7_ACICA</name>
<sequence length="487" mass="55772">MNQENLGWELPSGTWRQDKKNGYTLVSRNKLNIPNHMDPTLVKQLLNLPVLNGQCFPVEFKFHPDSGTKLERRIYRPEHYWLGAFGNSTDALNQPKEVGHNGLQLSRNLHLLKKFPEDPSSAAPVQIRFDLAGSFEFLSICIGTPYQQLIALNKNDGALYLLNEQQQIWKILNPVGSRLSSCPEALLQSWQAVSFYNQDTHQHQLYVPTTQGLACITINGLEMSYKVEYSAHKGICLSQAVYWNKHLVVAMFIDQHIKIVDILSQQVIDVQSAGPLGSALYFEKMVYDPQCLIWVGSAGQLILEIDAEHNLSSHYEQWLPSLIPDFRFGAPYLDRSGKFYQLCQKNDDGWYYVELNAPANKIQIKSSFRFTTGRVKYSFQDPINGEIWSESANSAHDQKIVVPLIEDAVNQRILGFRFETDSSQSIDLKLNAETPQDIMLFLDSHDHPGLIHRVQVKKPLDSRFFYHQSHVYFYNPSLNELLGWEIQ</sequence>
<keyword evidence="2" id="KW-1185">Reference proteome</keyword>
<dbReference type="AlphaFoldDB" id="A0A4R1XYQ7"/>
<gene>
    <name evidence="1" type="ORF">EC844_10849</name>
</gene>
<dbReference type="OrthoDB" id="6702508at2"/>
<evidence type="ECO:0000313" key="1">
    <source>
        <dbReference type="EMBL" id="TCM67535.1"/>
    </source>
</evidence>
<reference evidence="1 2" key="1">
    <citation type="submission" date="2019-03" db="EMBL/GenBank/DDBJ databases">
        <title>Genomic analyses of the natural microbiome of Caenorhabditis elegans.</title>
        <authorList>
            <person name="Samuel B."/>
        </authorList>
    </citation>
    <scope>NUCLEOTIDE SEQUENCE [LARGE SCALE GENOMIC DNA]</scope>
    <source>
        <strain evidence="1 2">JUb89</strain>
    </source>
</reference>
<organism evidence="1 2">
    <name type="scientific">Acinetobacter calcoaceticus</name>
    <dbReference type="NCBI Taxonomy" id="471"/>
    <lineage>
        <taxon>Bacteria</taxon>
        <taxon>Pseudomonadati</taxon>
        <taxon>Pseudomonadota</taxon>
        <taxon>Gammaproteobacteria</taxon>
        <taxon>Moraxellales</taxon>
        <taxon>Moraxellaceae</taxon>
        <taxon>Acinetobacter</taxon>
        <taxon>Acinetobacter calcoaceticus/baumannii complex</taxon>
    </lineage>
</organism>
<accession>A0A4R1XYQ7</accession>